<protein>
    <submittedName>
        <fullName evidence="4">Protein FAR-RED ELONGATED HYPOCOTYL 3-like</fullName>
    </submittedName>
</protein>
<evidence type="ECO:0000313" key="5">
    <source>
        <dbReference type="Proteomes" id="UP000327157"/>
    </source>
</evidence>
<dbReference type="InterPro" id="IPR004330">
    <property type="entry name" value="FAR1_DNA_bnd_dom"/>
</dbReference>
<comment type="caution">
    <text evidence="4">The sequence shown here is derived from an EMBL/GenBank/DDBJ whole genome shotgun (WGS) entry which is preliminary data.</text>
</comment>
<evidence type="ECO:0000256" key="2">
    <source>
        <dbReference type="SAM" id="MobiDB-lite"/>
    </source>
</evidence>
<sequence length="232" mass="26451">MEHRFDRRPRPWLGLIGSDPKSPRAPETSVERDLNAVGEPYVGMEFESEDAAKEFYEDYARRAGFIMRIGQCRRSHVEKRILSRKLSCNKQGGRSVKARDQVRSVRRPQPTTGEGCKAMMLVKLKKSGKWVITRVVKDHTHPLIVSSGNSMDAKDMKIAELTLDLEREEQLCGQYRELLLTLLNHVEEETEDIATKVRGVVNYVREFETQVEGIPENQMESSSRASSKSNGD</sequence>
<feature type="region of interest" description="Disordered" evidence="2">
    <location>
        <begin position="1"/>
        <end position="31"/>
    </location>
</feature>
<dbReference type="AlphaFoldDB" id="A0A5N5FH64"/>
<dbReference type="PANTHER" id="PTHR46328:SF15">
    <property type="entry name" value="PROTEIN FAR1-RELATED SEQUENCE 5-LIKE"/>
    <property type="match status" value="1"/>
</dbReference>
<dbReference type="Pfam" id="PF03101">
    <property type="entry name" value="FAR1"/>
    <property type="match status" value="1"/>
</dbReference>
<dbReference type="EMBL" id="SMOL01000695">
    <property type="protein sequence ID" value="KAB2602469.1"/>
    <property type="molecule type" value="Genomic_DNA"/>
</dbReference>
<evidence type="ECO:0000313" key="4">
    <source>
        <dbReference type="EMBL" id="KAB2602469.1"/>
    </source>
</evidence>
<name>A0A5N5FH64_9ROSA</name>
<reference evidence="4 5" key="3">
    <citation type="submission" date="2019-11" db="EMBL/GenBank/DDBJ databases">
        <title>A de novo genome assembly of a pear dwarfing rootstock.</title>
        <authorList>
            <person name="Wang F."/>
            <person name="Wang J."/>
            <person name="Li S."/>
            <person name="Zhang Y."/>
            <person name="Fang M."/>
            <person name="Ma L."/>
            <person name="Zhao Y."/>
            <person name="Jiang S."/>
        </authorList>
    </citation>
    <scope>NUCLEOTIDE SEQUENCE [LARGE SCALE GENOMIC DNA]</scope>
    <source>
        <strain evidence="4">S2</strain>
        <tissue evidence="4">Leaf</tissue>
    </source>
</reference>
<feature type="region of interest" description="Disordered" evidence="2">
    <location>
        <begin position="213"/>
        <end position="232"/>
    </location>
</feature>
<keyword evidence="5" id="KW-1185">Reference proteome</keyword>
<dbReference type="OrthoDB" id="1880485at2759"/>
<evidence type="ECO:0000256" key="1">
    <source>
        <dbReference type="SAM" id="Coils"/>
    </source>
</evidence>
<keyword evidence="1" id="KW-0175">Coiled coil</keyword>
<proteinExistence type="predicted"/>
<feature type="region of interest" description="Disordered" evidence="2">
    <location>
        <begin position="92"/>
        <end position="111"/>
    </location>
</feature>
<evidence type="ECO:0000259" key="3">
    <source>
        <dbReference type="Pfam" id="PF03101"/>
    </source>
</evidence>
<reference evidence="4 5" key="1">
    <citation type="submission" date="2019-09" db="EMBL/GenBank/DDBJ databases">
        <authorList>
            <person name="Ou C."/>
        </authorList>
    </citation>
    <scope>NUCLEOTIDE SEQUENCE [LARGE SCALE GENOMIC DNA]</scope>
    <source>
        <strain evidence="4">S2</strain>
        <tissue evidence="4">Leaf</tissue>
    </source>
</reference>
<organism evidence="4 5">
    <name type="scientific">Pyrus ussuriensis x Pyrus communis</name>
    <dbReference type="NCBI Taxonomy" id="2448454"/>
    <lineage>
        <taxon>Eukaryota</taxon>
        <taxon>Viridiplantae</taxon>
        <taxon>Streptophyta</taxon>
        <taxon>Embryophyta</taxon>
        <taxon>Tracheophyta</taxon>
        <taxon>Spermatophyta</taxon>
        <taxon>Magnoliopsida</taxon>
        <taxon>eudicotyledons</taxon>
        <taxon>Gunneridae</taxon>
        <taxon>Pentapetalae</taxon>
        <taxon>rosids</taxon>
        <taxon>fabids</taxon>
        <taxon>Rosales</taxon>
        <taxon>Rosaceae</taxon>
        <taxon>Amygdaloideae</taxon>
        <taxon>Maleae</taxon>
        <taxon>Pyrus</taxon>
    </lineage>
</organism>
<dbReference type="PANTHER" id="PTHR46328">
    <property type="entry name" value="FAR-RED IMPAIRED RESPONSIVE (FAR1) FAMILY PROTEIN-RELATED"/>
    <property type="match status" value="1"/>
</dbReference>
<reference evidence="5" key="2">
    <citation type="submission" date="2019-10" db="EMBL/GenBank/DDBJ databases">
        <title>A de novo genome assembly of a pear dwarfing rootstock.</title>
        <authorList>
            <person name="Wang F."/>
            <person name="Wang J."/>
            <person name="Li S."/>
            <person name="Zhang Y."/>
            <person name="Fang M."/>
            <person name="Ma L."/>
            <person name="Zhao Y."/>
            <person name="Jiang S."/>
        </authorList>
    </citation>
    <scope>NUCLEOTIDE SEQUENCE [LARGE SCALE GENOMIC DNA]</scope>
</reference>
<feature type="coiled-coil region" evidence="1">
    <location>
        <begin position="151"/>
        <end position="178"/>
    </location>
</feature>
<gene>
    <name evidence="4" type="ORF">D8674_003474</name>
</gene>
<accession>A0A5N5FH64</accession>
<feature type="compositionally biased region" description="Polar residues" evidence="2">
    <location>
        <begin position="218"/>
        <end position="232"/>
    </location>
</feature>
<feature type="compositionally biased region" description="Basic and acidic residues" evidence="2">
    <location>
        <begin position="21"/>
        <end position="31"/>
    </location>
</feature>
<feature type="domain" description="FAR1" evidence="3">
    <location>
        <begin position="54"/>
        <end position="144"/>
    </location>
</feature>
<dbReference type="Proteomes" id="UP000327157">
    <property type="component" value="Chromosome 10"/>
</dbReference>